<sequence length="140" mass="15716">MTMGDSPVEFGETSMEHLVRLLLASGHYLDPTLHWRFMDRDQWVAVLSLIEYLLPSFLFLTICLVAVRRYLFAARRCFVRTPVGKILASSSTKDKGKAKASAVPANSKEAIMFCVPNMKGHYTVCKGRSITVENQFDLVG</sequence>
<feature type="transmembrane region" description="Helical" evidence="1">
    <location>
        <begin position="43"/>
        <end position="67"/>
    </location>
</feature>
<keyword evidence="1" id="KW-1133">Transmembrane helix</keyword>
<evidence type="ECO:0000313" key="3">
    <source>
        <dbReference type="Proteomes" id="UP000823775"/>
    </source>
</evidence>
<proteinExistence type="predicted"/>
<dbReference type="Proteomes" id="UP000823775">
    <property type="component" value="Unassembled WGS sequence"/>
</dbReference>
<evidence type="ECO:0000313" key="2">
    <source>
        <dbReference type="EMBL" id="MCD9646744.1"/>
    </source>
</evidence>
<evidence type="ECO:0000256" key="1">
    <source>
        <dbReference type="SAM" id="Phobius"/>
    </source>
</evidence>
<gene>
    <name evidence="2" type="ORF">HAX54_036898</name>
</gene>
<keyword evidence="3" id="KW-1185">Reference proteome</keyword>
<keyword evidence="1" id="KW-0812">Transmembrane</keyword>
<organism evidence="2 3">
    <name type="scientific">Datura stramonium</name>
    <name type="common">Jimsonweed</name>
    <name type="synonym">Common thornapple</name>
    <dbReference type="NCBI Taxonomy" id="4076"/>
    <lineage>
        <taxon>Eukaryota</taxon>
        <taxon>Viridiplantae</taxon>
        <taxon>Streptophyta</taxon>
        <taxon>Embryophyta</taxon>
        <taxon>Tracheophyta</taxon>
        <taxon>Spermatophyta</taxon>
        <taxon>Magnoliopsida</taxon>
        <taxon>eudicotyledons</taxon>
        <taxon>Gunneridae</taxon>
        <taxon>Pentapetalae</taxon>
        <taxon>asterids</taxon>
        <taxon>lamiids</taxon>
        <taxon>Solanales</taxon>
        <taxon>Solanaceae</taxon>
        <taxon>Solanoideae</taxon>
        <taxon>Datureae</taxon>
        <taxon>Datura</taxon>
    </lineage>
</organism>
<protein>
    <submittedName>
        <fullName evidence="2">Uncharacterized protein</fullName>
    </submittedName>
</protein>
<reference evidence="2 3" key="1">
    <citation type="journal article" date="2021" name="BMC Genomics">
        <title>Datura genome reveals duplications of psychoactive alkaloid biosynthetic genes and high mutation rate following tissue culture.</title>
        <authorList>
            <person name="Rajewski A."/>
            <person name="Carter-House D."/>
            <person name="Stajich J."/>
            <person name="Litt A."/>
        </authorList>
    </citation>
    <scope>NUCLEOTIDE SEQUENCE [LARGE SCALE GENOMIC DNA]</scope>
    <source>
        <strain evidence="2">AR-01</strain>
    </source>
</reference>
<comment type="caution">
    <text evidence="2">The sequence shown here is derived from an EMBL/GenBank/DDBJ whole genome shotgun (WGS) entry which is preliminary data.</text>
</comment>
<keyword evidence="1" id="KW-0472">Membrane</keyword>
<feature type="non-terminal residue" evidence="2">
    <location>
        <position position="140"/>
    </location>
</feature>
<dbReference type="EMBL" id="JACEIK010004909">
    <property type="protein sequence ID" value="MCD9646744.1"/>
    <property type="molecule type" value="Genomic_DNA"/>
</dbReference>
<name>A0ABS8VJ39_DATST</name>
<accession>A0ABS8VJ39</accession>